<dbReference type="Proteomes" id="UP000321110">
    <property type="component" value="Unassembled WGS sequence"/>
</dbReference>
<reference evidence="1 2" key="1">
    <citation type="submission" date="2018-09" db="EMBL/GenBank/DDBJ databases">
        <title>Metagenome Assembled Genomes from an Advanced Water Purification Facility.</title>
        <authorList>
            <person name="Stamps B.W."/>
            <person name="Spear J.R."/>
        </authorList>
    </citation>
    <scope>NUCLEOTIDE SEQUENCE [LARGE SCALE GENOMIC DNA]</scope>
    <source>
        <strain evidence="1">Bin_52_1</strain>
    </source>
</reference>
<comment type="caution">
    <text evidence="1">The sequence shown here is derived from an EMBL/GenBank/DDBJ whole genome shotgun (WGS) entry which is preliminary data.</text>
</comment>
<organism evidence="1 2">
    <name type="scientific">Aquipseudomonas alcaligenes</name>
    <name type="common">Pseudomonas alcaligenes</name>
    <dbReference type="NCBI Taxonomy" id="43263"/>
    <lineage>
        <taxon>Bacteria</taxon>
        <taxon>Pseudomonadati</taxon>
        <taxon>Pseudomonadota</taxon>
        <taxon>Gammaproteobacteria</taxon>
        <taxon>Pseudomonadales</taxon>
        <taxon>Pseudomonadaceae</taxon>
        <taxon>Aquipseudomonas</taxon>
    </lineage>
</organism>
<dbReference type="AlphaFoldDB" id="A0A5C7W3Z6"/>
<accession>A0A5C7W3Z6</accession>
<evidence type="ECO:0000313" key="1">
    <source>
        <dbReference type="EMBL" id="TXI31422.1"/>
    </source>
</evidence>
<protein>
    <submittedName>
        <fullName evidence="1">Uncharacterized protein</fullName>
    </submittedName>
</protein>
<name>A0A5C7W3Z6_AQUAC</name>
<proteinExistence type="predicted"/>
<evidence type="ECO:0000313" key="2">
    <source>
        <dbReference type="Proteomes" id="UP000321110"/>
    </source>
</evidence>
<sequence>MKQLYTLPEHYLRYLLEANAEEAQLKPYRSTGPCWPRALWQRSCSVQGAQHLPDEGAKAHQHHRYPVADDFDLRGFLPELAMSERFQLLMGLVAASENLRLDLLGLKQLAKVRLRVSLRGMECQGAHPHDEYAALLAVFVHSGFLTYMRDAPLERVFADEVCNADFGLRSVPMGAPEQLHGHVVFIGIPLEQLVANGREFQLCNGGCR</sequence>
<gene>
    <name evidence="1" type="ORF">E6Q69_11420</name>
</gene>
<dbReference type="EMBL" id="SSFO01000189">
    <property type="protein sequence ID" value="TXI31422.1"/>
    <property type="molecule type" value="Genomic_DNA"/>
</dbReference>